<gene>
    <name evidence="1" type="ORF">LCGC14_0979760</name>
</gene>
<name>A0A0F9N936_9ZZZZ</name>
<protein>
    <submittedName>
        <fullName evidence="1">Uncharacterized protein</fullName>
    </submittedName>
</protein>
<dbReference type="AlphaFoldDB" id="A0A0F9N936"/>
<sequence length="155" mass="15098">MGLNQRLSPNTYRSATFGSVATNASARERIFSAPVAGEIVGARIVNGTTTSVVSGTTTGSAVSIVVYANASAAGSRIATYNGSGTTVATAAVQAILTSGTTGTVNGRIASGSQVVAEFIGGAANNASNLGLFVEVDFMPGAYETGATAAAGTGPA</sequence>
<comment type="caution">
    <text evidence="1">The sequence shown here is derived from an EMBL/GenBank/DDBJ whole genome shotgun (WGS) entry which is preliminary data.</text>
</comment>
<accession>A0A0F9N936</accession>
<organism evidence="1">
    <name type="scientific">marine sediment metagenome</name>
    <dbReference type="NCBI Taxonomy" id="412755"/>
    <lineage>
        <taxon>unclassified sequences</taxon>
        <taxon>metagenomes</taxon>
        <taxon>ecological metagenomes</taxon>
    </lineage>
</organism>
<dbReference type="EMBL" id="LAZR01003652">
    <property type="protein sequence ID" value="KKN16050.1"/>
    <property type="molecule type" value="Genomic_DNA"/>
</dbReference>
<evidence type="ECO:0000313" key="1">
    <source>
        <dbReference type="EMBL" id="KKN16050.1"/>
    </source>
</evidence>
<reference evidence="1" key="1">
    <citation type="journal article" date="2015" name="Nature">
        <title>Complex archaea that bridge the gap between prokaryotes and eukaryotes.</title>
        <authorList>
            <person name="Spang A."/>
            <person name="Saw J.H."/>
            <person name="Jorgensen S.L."/>
            <person name="Zaremba-Niedzwiedzka K."/>
            <person name="Martijn J."/>
            <person name="Lind A.E."/>
            <person name="van Eijk R."/>
            <person name="Schleper C."/>
            <person name="Guy L."/>
            <person name="Ettema T.J."/>
        </authorList>
    </citation>
    <scope>NUCLEOTIDE SEQUENCE</scope>
</reference>
<proteinExistence type="predicted"/>